<evidence type="ECO:0000313" key="3">
    <source>
        <dbReference type="Proteomes" id="UP000549113"/>
    </source>
</evidence>
<dbReference type="AlphaFoldDB" id="A0AA40VPL0"/>
<dbReference type="GO" id="GO:0047575">
    <property type="term" value="F:4-carboxymuconolactone decarboxylase activity"/>
    <property type="evidence" value="ECO:0007669"/>
    <property type="project" value="UniProtKB-EC"/>
</dbReference>
<protein>
    <submittedName>
        <fullName evidence="2">4-carboxymuconolactone decarboxylase</fullName>
        <ecNumber evidence="2">4.1.1.44</ecNumber>
    </submittedName>
</protein>
<dbReference type="PANTHER" id="PTHR34846:SF11">
    <property type="entry name" value="4-CARBOXYMUCONOLACTONE DECARBOXYLASE FAMILY PROTEIN (AFU_ORTHOLOGUE AFUA_6G11590)"/>
    <property type="match status" value="1"/>
</dbReference>
<dbReference type="EMBL" id="JACIFH010000001">
    <property type="protein sequence ID" value="MBB4141423.1"/>
    <property type="molecule type" value="Genomic_DNA"/>
</dbReference>
<dbReference type="InterPro" id="IPR029032">
    <property type="entry name" value="AhpD-like"/>
</dbReference>
<dbReference type="PANTHER" id="PTHR34846">
    <property type="entry name" value="4-CARBOXYMUCONOLACTONE DECARBOXYLASE FAMILY PROTEIN (AFU_ORTHOLOGUE AFUA_6G11590)"/>
    <property type="match status" value="1"/>
</dbReference>
<keyword evidence="2" id="KW-0456">Lyase</keyword>
<dbReference type="Pfam" id="PF02627">
    <property type="entry name" value="CMD"/>
    <property type="match status" value="1"/>
</dbReference>
<dbReference type="RefSeq" id="WP_241740020.1">
    <property type="nucleotide sequence ID" value="NZ_BAABCO010000003.1"/>
</dbReference>
<proteinExistence type="predicted"/>
<dbReference type="Proteomes" id="UP000549113">
    <property type="component" value="Unassembled WGS sequence"/>
</dbReference>
<dbReference type="InterPro" id="IPR003779">
    <property type="entry name" value="CMD-like"/>
</dbReference>
<evidence type="ECO:0000259" key="1">
    <source>
        <dbReference type="Pfam" id="PF02627"/>
    </source>
</evidence>
<organism evidence="2 3">
    <name type="scientific">Microbacterium invictum</name>
    <dbReference type="NCBI Taxonomy" id="515415"/>
    <lineage>
        <taxon>Bacteria</taxon>
        <taxon>Bacillati</taxon>
        <taxon>Actinomycetota</taxon>
        <taxon>Actinomycetes</taxon>
        <taxon>Micrococcales</taxon>
        <taxon>Microbacteriaceae</taxon>
        <taxon>Microbacterium</taxon>
    </lineage>
</organism>
<dbReference type="Gene3D" id="1.20.1290.10">
    <property type="entry name" value="AhpD-like"/>
    <property type="match status" value="1"/>
</dbReference>
<dbReference type="GO" id="GO:0051920">
    <property type="term" value="F:peroxiredoxin activity"/>
    <property type="evidence" value="ECO:0007669"/>
    <property type="project" value="InterPro"/>
</dbReference>
<sequence length="193" mass="20177">MGRISHLVPGELSAEQQHLYTQIAGGPRAQGPQHFALTRPDGSLTGPFNVMLHAPGVGEAVQALGAAIRFGSSLSDRVRELAILVVAVHAGCRYEWDAHAAIGRAIGLTEHELSALAAGTVPRGLAADEREAVEFARAAARGDAAPSASHLDARTQVELCTLVGYYALLAQYLRVFDADEAAVIPAGRGTPVP</sequence>
<keyword evidence="3" id="KW-1185">Reference proteome</keyword>
<reference evidence="2 3" key="1">
    <citation type="submission" date="2020-08" db="EMBL/GenBank/DDBJ databases">
        <title>Sequencing the genomes of 1000 actinobacteria strains.</title>
        <authorList>
            <person name="Klenk H.-P."/>
        </authorList>
    </citation>
    <scope>NUCLEOTIDE SEQUENCE [LARGE SCALE GENOMIC DNA]</scope>
    <source>
        <strain evidence="2 3">DSM 19600</strain>
    </source>
</reference>
<name>A0AA40VPL0_9MICO</name>
<feature type="domain" description="Carboxymuconolactone decarboxylase-like" evidence="1">
    <location>
        <begin position="55"/>
        <end position="137"/>
    </location>
</feature>
<dbReference type="EC" id="4.1.1.44" evidence="2"/>
<accession>A0AA40VPL0</accession>
<comment type="caution">
    <text evidence="2">The sequence shown here is derived from an EMBL/GenBank/DDBJ whole genome shotgun (WGS) entry which is preliminary data.</text>
</comment>
<dbReference type="SUPFAM" id="SSF69118">
    <property type="entry name" value="AhpD-like"/>
    <property type="match status" value="1"/>
</dbReference>
<evidence type="ECO:0000313" key="2">
    <source>
        <dbReference type="EMBL" id="MBB4141423.1"/>
    </source>
</evidence>
<gene>
    <name evidence="2" type="ORF">BKA10_003217</name>
</gene>